<accession>A0A9J6D612</accession>
<dbReference type="AlphaFoldDB" id="A0A9J6D612"/>
<dbReference type="PANTHER" id="PTHR21421:SF29">
    <property type="entry name" value="GUSTATORY RECEPTOR 5A FOR TREHALOSE-RELATED"/>
    <property type="match status" value="1"/>
</dbReference>
<evidence type="ECO:0000313" key="8">
    <source>
        <dbReference type="Proteomes" id="UP000821866"/>
    </source>
</evidence>
<evidence type="ECO:0000256" key="5">
    <source>
        <dbReference type="ARBA" id="ARBA00023170"/>
    </source>
</evidence>
<keyword evidence="4 6" id="KW-0472">Membrane</keyword>
<dbReference type="GO" id="GO:0016020">
    <property type="term" value="C:membrane"/>
    <property type="evidence" value="ECO:0007669"/>
    <property type="project" value="UniProtKB-SubCell"/>
</dbReference>
<feature type="transmembrane region" description="Helical" evidence="6">
    <location>
        <begin position="72"/>
        <end position="93"/>
    </location>
</feature>
<comment type="caution">
    <text evidence="7">The sequence shown here is derived from an EMBL/GenBank/DDBJ whole genome shotgun (WGS) entry which is preliminary data.</text>
</comment>
<sequence>MVSALLPTLPLRYGQPHDPRVAVSAQRFPAQTILSACRLGHILTGTTPLSATTHRQIRRDQIRKTFLECRTLYAPCLFFWYGMTFLGFCAELSTFTRQAESWVQCYYKILSCTHSWLTFWGVSLAANFVYVEGRKTWVVLQEASLRLPPVDHAAEPTGEFSMLKEDVKEISLAFTIAGFYKLTLKAAFSVFSCMLTYAFVWYQIGPASNREGT</sequence>
<evidence type="ECO:0000256" key="2">
    <source>
        <dbReference type="ARBA" id="ARBA00022692"/>
    </source>
</evidence>
<dbReference type="EMBL" id="JABSTU010000011">
    <property type="protein sequence ID" value="KAH8009496.1"/>
    <property type="molecule type" value="Genomic_DNA"/>
</dbReference>
<keyword evidence="5" id="KW-0675">Receptor</keyword>
<keyword evidence="2 6" id="KW-0812">Transmembrane</keyword>
<keyword evidence="8" id="KW-1185">Reference proteome</keyword>
<keyword evidence="3 6" id="KW-1133">Transmembrane helix</keyword>
<name>A0A9J6D612_RHIMP</name>
<dbReference type="PANTHER" id="PTHR21421">
    <property type="entry name" value="GUSTATORY RECEPTOR"/>
    <property type="match status" value="1"/>
</dbReference>
<dbReference type="GO" id="GO:0007606">
    <property type="term" value="P:sensory perception of chemical stimulus"/>
    <property type="evidence" value="ECO:0007669"/>
    <property type="project" value="TreeGrafter"/>
</dbReference>
<proteinExistence type="predicted"/>
<feature type="transmembrane region" description="Helical" evidence="6">
    <location>
        <begin position="186"/>
        <end position="204"/>
    </location>
</feature>
<feature type="transmembrane region" description="Helical" evidence="6">
    <location>
        <begin position="113"/>
        <end position="131"/>
    </location>
</feature>
<evidence type="ECO:0000256" key="3">
    <source>
        <dbReference type="ARBA" id="ARBA00022989"/>
    </source>
</evidence>
<comment type="subcellular location">
    <subcellularLocation>
        <location evidence="1">Membrane</location>
        <topology evidence="1">Multi-pass membrane protein</topology>
    </subcellularLocation>
</comment>
<evidence type="ECO:0000256" key="6">
    <source>
        <dbReference type="SAM" id="Phobius"/>
    </source>
</evidence>
<reference evidence="7" key="1">
    <citation type="journal article" date="2020" name="Cell">
        <title>Large-Scale Comparative Analyses of Tick Genomes Elucidate Their Genetic Diversity and Vector Capacities.</title>
        <authorList>
            <consortium name="Tick Genome and Microbiome Consortium (TIGMIC)"/>
            <person name="Jia N."/>
            <person name="Wang J."/>
            <person name="Shi W."/>
            <person name="Du L."/>
            <person name="Sun Y."/>
            <person name="Zhan W."/>
            <person name="Jiang J.F."/>
            <person name="Wang Q."/>
            <person name="Zhang B."/>
            <person name="Ji P."/>
            <person name="Bell-Sakyi L."/>
            <person name="Cui X.M."/>
            <person name="Yuan T.T."/>
            <person name="Jiang B.G."/>
            <person name="Yang W.F."/>
            <person name="Lam T.T."/>
            <person name="Chang Q.C."/>
            <person name="Ding S.J."/>
            <person name="Wang X.J."/>
            <person name="Zhu J.G."/>
            <person name="Ruan X.D."/>
            <person name="Zhao L."/>
            <person name="Wei J.T."/>
            <person name="Ye R.Z."/>
            <person name="Que T.C."/>
            <person name="Du C.H."/>
            <person name="Zhou Y.H."/>
            <person name="Cheng J.X."/>
            <person name="Dai P.F."/>
            <person name="Guo W.B."/>
            <person name="Han X.H."/>
            <person name="Huang E.J."/>
            <person name="Li L.F."/>
            <person name="Wei W."/>
            <person name="Gao Y.C."/>
            <person name="Liu J.Z."/>
            <person name="Shao H.Z."/>
            <person name="Wang X."/>
            <person name="Wang C.C."/>
            <person name="Yang T.C."/>
            <person name="Huo Q.B."/>
            <person name="Li W."/>
            <person name="Chen H.Y."/>
            <person name="Chen S.E."/>
            <person name="Zhou L.G."/>
            <person name="Ni X.B."/>
            <person name="Tian J.H."/>
            <person name="Sheng Y."/>
            <person name="Liu T."/>
            <person name="Pan Y.S."/>
            <person name="Xia L.Y."/>
            <person name="Li J."/>
            <person name="Zhao F."/>
            <person name="Cao W.C."/>
        </authorList>
    </citation>
    <scope>NUCLEOTIDE SEQUENCE</scope>
    <source>
        <strain evidence="7">Rmic-2018</strain>
    </source>
</reference>
<dbReference type="Proteomes" id="UP000821866">
    <property type="component" value="Chromosome 9"/>
</dbReference>
<reference evidence="7" key="2">
    <citation type="submission" date="2021-09" db="EMBL/GenBank/DDBJ databases">
        <authorList>
            <person name="Jia N."/>
            <person name="Wang J."/>
            <person name="Shi W."/>
            <person name="Du L."/>
            <person name="Sun Y."/>
            <person name="Zhan W."/>
            <person name="Jiang J."/>
            <person name="Wang Q."/>
            <person name="Zhang B."/>
            <person name="Ji P."/>
            <person name="Sakyi L.B."/>
            <person name="Cui X."/>
            <person name="Yuan T."/>
            <person name="Jiang B."/>
            <person name="Yang W."/>
            <person name="Lam T.T.-Y."/>
            <person name="Chang Q."/>
            <person name="Ding S."/>
            <person name="Wang X."/>
            <person name="Zhu J."/>
            <person name="Ruan X."/>
            <person name="Zhao L."/>
            <person name="Wei J."/>
            <person name="Que T."/>
            <person name="Du C."/>
            <person name="Cheng J."/>
            <person name="Dai P."/>
            <person name="Han X."/>
            <person name="Huang E."/>
            <person name="Gao Y."/>
            <person name="Liu J."/>
            <person name="Shao H."/>
            <person name="Ye R."/>
            <person name="Li L."/>
            <person name="Wei W."/>
            <person name="Wang X."/>
            <person name="Wang C."/>
            <person name="Huo Q."/>
            <person name="Li W."/>
            <person name="Guo W."/>
            <person name="Chen H."/>
            <person name="Chen S."/>
            <person name="Zhou L."/>
            <person name="Zhou L."/>
            <person name="Ni X."/>
            <person name="Tian J."/>
            <person name="Zhou Y."/>
            <person name="Sheng Y."/>
            <person name="Liu T."/>
            <person name="Pan Y."/>
            <person name="Xia L."/>
            <person name="Li J."/>
            <person name="Zhao F."/>
            <person name="Cao W."/>
        </authorList>
    </citation>
    <scope>NUCLEOTIDE SEQUENCE</scope>
    <source>
        <strain evidence="7">Rmic-2018</strain>
        <tissue evidence="7">Larvae</tissue>
    </source>
</reference>
<organism evidence="7 8">
    <name type="scientific">Rhipicephalus microplus</name>
    <name type="common">Cattle tick</name>
    <name type="synonym">Boophilus microplus</name>
    <dbReference type="NCBI Taxonomy" id="6941"/>
    <lineage>
        <taxon>Eukaryota</taxon>
        <taxon>Metazoa</taxon>
        <taxon>Ecdysozoa</taxon>
        <taxon>Arthropoda</taxon>
        <taxon>Chelicerata</taxon>
        <taxon>Arachnida</taxon>
        <taxon>Acari</taxon>
        <taxon>Parasitiformes</taxon>
        <taxon>Ixodida</taxon>
        <taxon>Ixodoidea</taxon>
        <taxon>Ixodidae</taxon>
        <taxon>Rhipicephalinae</taxon>
        <taxon>Rhipicephalus</taxon>
        <taxon>Boophilus</taxon>
    </lineage>
</organism>
<evidence type="ECO:0000256" key="4">
    <source>
        <dbReference type="ARBA" id="ARBA00023136"/>
    </source>
</evidence>
<gene>
    <name evidence="7" type="ORF">HPB51_018016</name>
</gene>
<protein>
    <submittedName>
        <fullName evidence="7">Uncharacterized protein</fullName>
    </submittedName>
</protein>
<dbReference type="GO" id="GO:0051606">
    <property type="term" value="P:detection of stimulus"/>
    <property type="evidence" value="ECO:0007669"/>
    <property type="project" value="UniProtKB-ARBA"/>
</dbReference>
<evidence type="ECO:0000256" key="1">
    <source>
        <dbReference type="ARBA" id="ARBA00004141"/>
    </source>
</evidence>
<evidence type="ECO:0000313" key="7">
    <source>
        <dbReference type="EMBL" id="KAH8009496.1"/>
    </source>
</evidence>
<dbReference type="GO" id="GO:0038023">
    <property type="term" value="F:signaling receptor activity"/>
    <property type="evidence" value="ECO:0007669"/>
    <property type="project" value="UniProtKB-ARBA"/>
</dbReference>